<evidence type="ECO:0000256" key="1">
    <source>
        <dbReference type="ARBA" id="ARBA00004141"/>
    </source>
</evidence>
<dbReference type="InterPro" id="IPR007016">
    <property type="entry name" value="O-antigen_ligase-rel_domated"/>
</dbReference>
<dbReference type="Pfam" id="PF04932">
    <property type="entry name" value="Wzy_C"/>
    <property type="match status" value="1"/>
</dbReference>
<feature type="transmembrane region" description="Helical" evidence="5">
    <location>
        <begin position="250"/>
        <end position="269"/>
    </location>
</feature>
<comment type="caution">
    <text evidence="7">The sequence shown here is derived from an EMBL/GenBank/DDBJ whole genome shotgun (WGS) entry which is preliminary data.</text>
</comment>
<proteinExistence type="predicted"/>
<evidence type="ECO:0000256" key="3">
    <source>
        <dbReference type="ARBA" id="ARBA00022989"/>
    </source>
</evidence>
<name>A0ABU5I081_9HYPH</name>
<evidence type="ECO:0000259" key="6">
    <source>
        <dbReference type="Pfam" id="PF04932"/>
    </source>
</evidence>
<feature type="transmembrane region" description="Helical" evidence="5">
    <location>
        <begin position="113"/>
        <end position="134"/>
    </location>
</feature>
<feature type="transmembrane region" description="Helical" evidence="5">
    <location>
        <begin position="431"/>
        <end position="450"/>
    </location>
</feature>
<evidence type="ECO:0000313" key="7">
    <source>
        <dbReference type="EMBL" id="MDY8108793.1"/>
    </source>
</evidence>
<dbReference type="GO" id="GO:0016874">
    <property type="term" value="F:ligase activity"/>
    <property type="evidence" value="ECO:0007669"/>
    <property type="project" value="UniProtKB-KW"/>
</dbReference>
<keyword evidence="7" id="KW-0436">Ligase</keyword>
<protein>
    <submittedName>
        <fullName evidence="7">O-antigen ligase family protein</fullName>
    </submittedName>
</protein>
<evidence type="ECO:0000313" key="8">
    <source>
        <dbReference type="Proteomes" id="UP001294412"/>
    </source>
</evidence>
<feature type="transmembrane region" description="Helical" evidence="5">
    <location>
        <begin position="403"/>
        <end position="424"/>
    </location>
</feature>
<accession>A0ABU5I081</accession>
<feature type="transmembrane region" description="Helical" evidence="5">
    <location>
        <begin position="32"/>
        <end position="52"/>
    </location>
</feature>
<feature type="transmembrane region" description="Helical" evidence="5">
    <location>
        <begin position="211"/>
        <end position="244"/>
    </location>
</feature>
<feature type="transmembrane region" description="Helical" evidence="5">
    <location>
        <begin position="362"/>
        <end position="383"/>
    </location>
</feature>
<keyword evidence="2 5" id="KW-0812">Transmembrane</keyword>
<reference evidence="7 8" key="1">
    <citation type="submission" date="2023-12" db="EMBL/GenBank/DDBJ databases">
        <title>Description of Novel Strain Fulvimarina sp. 2208YS6-2-32 isolated from Uroteuthis (Photololigo) edulis.</title>
        <authorList>
            <person name="Park J.-S."/>
        </authorList>
    </citation>
    <scope>NUCLEOTIDE SEQUENCE [LARGE SCALE GENOMIC DNA]</scope>
    <source>
        <strain evidence="7 8">2208YS6-2-32</strain>
    </source>
</reference>
<feature type="transmembrane region" description="Helical" evidence="5">
    <location>
        <begin position="143"/>
        <end position="163"/>
    </location>
</feature>
<comment type="subcellular location">
    <subcellularLocation>
        <location evidence="1">Membrane</location>
        <topology evidence="1">Multi-pass membrane protein</topology>
    </subcellularLocation>
</comment>
<dbReference type="RefSeq" id="WP_322186265.1">
    <property type="nucleotide sequence ID" value="NZ_JAXLPB010000002.1"/>
</dbReference>
<dbReference type="EMBL" id="JAXLPB010000002">
    <property type="protein sequence ID" value="MDY8108793.1"/>
    <property type="molecule type" value="Genomic_DNA"/>
</dbReference>
<feature type="transmembrane region" description="Helical" evidence="5">
    <location>
        <begin position="58"/>
        <end position="75"/>
    </location>
</feature>
<dbReference type="PANTHER" id="PTHR37422:SF13">
    <property type="entry name" value="LIPOPOLYSACCHARIDE BIOSYNTHESIS PROTEIN PA4999-RELATED"/>
    <property type="match status" value="1"/>
</dbReference>
<sequence length="453" mass="49189">MSDLVDATRPAAYGTQPVRVRRGDAAIRWHDWYFATLLLAVAGYAIFGKGFAYAGLPPIFPAEVLLALGLLTFVWPRPSGAILSSPALVLVLAGIAWTLIRTVPYIGQYGIDAMRDAVILVYGLFAIVVANLILERPERIRDALGWATIFFSINALVVIPIYLLQTVLGESMPRWPVSLTPILQVRGGEVAVHLCATAVFALLAFKRSSVLWTIVLVVDIAFVASLSRGGLVSIAIPLALAIVLSGRIRPFLLAGAVIAPLLALFYVGGLQIQLPGIQRTIDVGQIVDNVVSIAGSSGDKGLDDTKEWRIGWWQQIVDYTLFGEYFWTGKGFGINLAFDDGYAAPSLEGQPLRSPHNGNMTILARAGVPGMVLWIAILATWFSTLLWHVAKARLAGDRDWSNLFIFLTCYLLAAFINASFDVALEGPMIGVVFWVVFGAGIGSVMVYTRLETR</sequence>
<evidence type="ECO:0000256" key="5">
    <source>
        <dbReference type="SAM" id="Phobius"/>
    </source>
</evidence>
<keyword evidence="3 5" id="KW-1133">Transmembrane helix</keyword>
<dbReference type="InterPro" id="IPR051533">
    <property type="entry name" value="WaaL-like"/>
</dbReference>
<evidence type="ECO:0000256" key="2">
    <source>
        <dbReference type="ARBA" id="ARBA00022692"/>
    </source>
</evidence>
<organism evidence="7 8">
    <name type="scientific">Fulvimarina uroteuthidis</name>
    <dbReference type="NCBI Taxonomy" id="3098149"/>
    <lineage>
        <taxon>Bacteria</taxon>
        <taxon>Pseudomonadati</taxon>
        <taxon>Pseudomonadota</taxon>
        <taxon>Alphaproteobacteria</taxon>
        <taxon>Hyphomicrobiales</taxon>
        <taxon>Aurantimonadaceae</taxon>
        <taxon>Fulvimarina</taxon>
    </lineage>
</organism>
<keyword evidence="8" id="KW-1185">Reference proteome</keyword>
<feature type="domain" description="O-antigen ligase-related" evidence="6">
    <location>
        <begin position="216"/>
        <end position="375"/>
    </location>
</feature>
<gene>
    <name evidence="7" type="ORF">U0C82_06495</name>
</gene>
<feature type="transmembrane region" description="Helical" evidence="5">
    <location>
        <begin position="87"/>
        <end position="107"/>
    </location>
</feature>
<keyword evidence="4 5" id="KW-0472">Membrane</keyword>
<dbReference type="Proteomes" id="UP001294412">
    <property type="component" value="Unassembled WGS sequence"/>
</dbReference>
<dbReference type="PANTHER" id="PTHR37422">
    <property type="entry name" value="TEICHURONIC ACID BIOSYNTHESIS PROTEIN TUAE"/>
    <property type="match status" value="1"/>
</dbReference>
<evidence type="ECO:0000256" key="4">
    <source>
        <dbReference type="ARBA" id="ARBA00023136"/>
    </source>
</evidence>